<dbReference type="Proteomes" id="UP000246410">
    <property type="component" value="Unassembled WGS sequence"/>
</dbReference>
<dbReference type="AlphaFoldDB" id="A0A317NGJ2"/>
<evidence type="ECO:0000313" key="3">
    <source>
        <dbReference type="Proteomes" id="UP000246410"/>
    </source>
</evidence>
<comment type="caution">
    <text evidence="2">The sequence shown here is derived from an EMBL/GenBank/DDBJ whole genome shotgun (WGS) entry which is preliminary data.</text>
</comment>
<feature type="region of interest" description="Disordered" evidence="1">
    <location>
        <begin position="1"/>
        <end position="25"/>
    </location>
</feature>
<accession>A0A317NGJ2</accession>
<dbReference type="RefSeq" id="WP_110039442.1">
    <property type="nucleotide sequence ID" value="NZ_QGTL01000008.1"/>
</dbReference>
<keyword evidence="3" id="KW-1185">Reference proteome</keyword>
<gene>
    <name evidence="2" type="ORF">DFR69_108100</name>
</gene>
<proteinExistence type="predicted"/>
<dbReference type="EMBL" id="QGTL01000008">
    <property type="protein sequence ID" value="PWV72788.1"/>
    <property type="molecule type" value="Genomic_DNA"/>
</dbReference>
<organism evidence="2 3">
    <name type="scientific">Nocardia neocaledoniensis</name>
    <dbReference type="NCBI Taxonomy" id="236511"/>
    <lineage>
        <taxon>Bacteria</taxon>
        <taxon>Bacillati</taxon>
        <taxon>Actinomycetota</taxon>
        <taxon>Actinomycetes</taxon>
        <taxon>Mycobacteriales</taxon>
        <taxon>Nocardiaceae</taxon>
        <taxon>Nocardia</taxon>
    </lineage>
</organism>
<reference evidence="2 3" key="1">
    <citation type="submission" date="2018-05" db="EMBL/GenBank/DDBJ databases">
        <title>Genomic Encyclopedia of Type Strains, Phase IV (KMG-IV): sequencing the most valuable type-strain genomes for metagenomic binning, comparative biology and taxonomic classification.</title>
        <authorList>
            <person name="Goeker M."/>
        </authorList>
    </citation>
    <scope>NUCLEOTIDE SEQUENCE [LARGE SCALE GENOMIC DNA]</scope>
    <source>
        <strain evidence="2 3">DSM 44717</strain>
    </source>
</reference>
<sequence length="74" mass="8380">MITLEKNKSAQFTATENEEWSHSRYEGTNELRDVLSAATHDEFSDSQYARNEALVMRVVSNDLAAVAELFATIR</sequence>
<evidence type="ECO:0000313" key="2">
    <source>
        <dbReference type="EMBL" id="PWV72788.1"/>
    </source>
</evidence>
<evidence type="ECO:0000256" key="1">
    <source>
        <dbReference type="SAM" id="MobiDB-lite"/>
    </source>
</evidence>
<protein>
    <submittedName>
        <fullName evidence="2">Uncharacterized protein</fullName>
    </submittedName>
</protein>
<name>A0A317NGJ2_9NOCA</name>